<dbReference type="Proteomes" id="UP000295293">
    <property type="component" value="Unassembled WGS sequence"/>
</dbReference>
<dbReference type="GO" id="GO:0016020">
    <property type="term" value="C:membrane"/>
    <property type="evidence" value="ECO:0007669"/>
    <property type="project" value="InterPro"/>
</dbReference>
<name>A0A4V3DLL0_9GAMM</name>
<dbReference type="RefSeq" id="WP_166654237.1">
    <property type="nucleotide sequence ID" value="NZ_SNZH01000014.1"/>
</dbReference>
<comment type="caution">
    <text evidence="3">The sequence shown here is derived from an EMBL/GenBank/DDBJ whole genome shotgun (WGS) entry which is preliminary data.</text>
</comment>
<dbReference type="EMBL" id="SNZH01000014">
    <property type="protein sequence ID" value="TDR40034.1"/>
    <property type="molecule type" value="Genomic_DNA"/>
</dbReference>
<dbReference type="PANTHER" id="PTHR34220:SF7">
    <property type="entry name" value="SENSOR HISTIDINE KINASE YPDA"/>
    <property type="match status" value="1"/>
</dbReference>
<organism evidence="3 4">
    <name type="scientific">Tahibacter aquaticus</name>
    <dbReference type="NCBI Taxonomy" id="520092"/>
    <lineage>
        <taxon>Bacteria</taxon>
        <taxon>Pseudomonadati</taxon>
        <taxon>Pseudomonadota</taxon>
        <taxon>Gammaproteobacteria</taxon>
        <taxon>Lysobacterales</taxon>
        <taxon>Rhodanobacteraceae</taxon>
        <taxon>Tahibacter</taxon>
    </lineage>
</organism>
<feature type="transmembrane region" description="Helical" evidence="1">
    <location>
        <begin position="115"/>
        <end position="142"/>
    </location>
</feature>
<evidence type="ECO:0000259" key="2">
    <source>
        <dbReference type="Pfam" id="PF06580"/>
    </source>
</evidence>
<dbReference type="SUPFAM" id="SSF55874">
    <property type="entry name" value="ATPase domain of HSP90 chaperone/DNA topoisomerase II/histidine kinase"/>
    <property type="match status" value="1"/>
</dbReference>
<dbReference type="InterPro" id="IPR036890">
    <property type="entry name" value="HATPase_C_sf"/>
</dbReference>
<dbReference type="InterPro" id="IPR050640">
    <property type="entry name" value="Bact_2-comp_sensor_kinase"/>
</dbReference>
<reference evidence="3 4" key="1">
    <citation type="submission" date="2019-03" db="EMBL/GenBank/DDBJ databases">
        <title>Genomic Encyclopedia of Type Strains, Phase IV (KMG-IV): sequencing the most valuable type-strain genomes for metagenomic binning, comparative biology and taxonomic classification.</title>
        <authorList>
            <person name="Goeker M."/>
        </authorList>
    </citation>
    <scope>NUCLEOTIDE SEQUENCE [LARGE SCALE GENOMIC DNA]</scope>
    <source>
        <strain evidence="3 4">DSM 21667</strain>
    </source>
</reference>
<evidence type="ECO:0000313" key="4">
    <source>
        <dbReference type="Proteomes" id="UP000295293"/>
    </source>
</evidence>
<evidence type="ECO:0000313" key="3">
    <source>
        <dbReference type="EMBL" id="TDR40034.1"/>
    </source>
</evidence>
<proteinExistence type="predicted"/>
<feature type="domain" description="Signal transduction histidine kinase internal region" evidence="2">
    <location>
        <begin position="162"/>
        <end position="242"/>
    </location>
</feature>
<dbReference type="Pfam" id="PF06580">
    <property type="entry name" value="His_kinase"/>
    <property type="match status" value="1"/>
</dbReference>
<keyword evidence="3" id="KW-0418">Kinase</keyword>
<dbReference type="PANTHER" id="PTHR34220">
    <property type="entry name" value="SENSOR HISTIDINE KINASE YPDA"/>
    <property type="match status" value="1"/>
</dbReference>
<dbReference type="AlphaFoldDB" id="A0A4V3DLL0"/>
<keyword evidence="1" id="KW-1133">Transmembrane helix</keyword>
<keyword evidence="1" id="KW-0472">Membrane</keyword>
<accession>A0A4V3DLL0</accession>
<dbReference type="GO" id="GO:0000155">
    <property type="term" value="F:phosphorelay sensor kinase activity"/>
    <property type="evidence" value="ECO:0007669"/>
    <property type="project" value="InterPro"/>
</dbReference>
<dbReference type="Gene3D" id="3.30.565.10">
    <property type="entry name" value="Histidine kinase-like ATPase, C-terminal domain"/>
    <property type="match status" value="1"/>
</dbReference>
<feature type="transmembrane region" description="Helical" evidence="1">
    <location>
        <begin position="44"/>
        <end position="64"/>
    </location>
</feature>
<sequence length="363" mass="39836">MRHHFSAATPGRGYWNLQMAAWAVCVLVSALATLPNLAYPAYVLYRVVLTLVCLLATLPLMWTCRWLWPQARLARSAAIVMLLAYLLGYACAVVAEWSMRQFAAADAPASQSSIAFAALTGALSPWALLCAWALMYFGYCYYDAERLARVRLGEATALAREAELRALRYQIQPHFMFNTLNAISTLVYTRHNDAAMQMLTRFGDFLRLTLDVDAAEEVSVAEELQLALAYAGIEQARLGERLQLSTQIDPAALDLAMPPLLLQPLVENAIRHGIAPVPDAVQLQIVIRCDAARLRLVVRNGGLDLVTVDGHVPHGVGLANVTARLRQLYAEDWRLELQRPATGGCEVVVELPARRLAAAAAAA</sequence>
<feature type="transmembrane region" description="Helical" evidence="1">
    <location>
        <begin position="76"/>
        <end position="95"/>
    </location>
</feature>
<keyword evidence="1" id="KW-0812">Transmembrane</keyword>
<gene>
    <name evidence="3" type="ORF">DFR29_11486</name>
</gene>
<dbReference type="InterPro" id="IPR010559">
    <property type="entry name" value="Sig_transdc_His_kin_internal"/>
</dbReference>
<feature type="transmembrane region" description="Helical" evidence="1">
    <location>
        <begin position="20"/>
        <end position="38"/>
    </location>
</feature>
<evidence type="ECO:0000256" key="1">
    <source>
        <dbReference type="SAM" id="Phobius"/>
    </source>
</evidence>
<keyword evidence="3" id="KW-0808">Transferase</keyword>
<keyword evidence="4" id="KW-1185">Reference proteome</keyword>
<protein>
    <submittedName>
        <fullName evidence="3">Two-component system sensor histidine kinase AlgZ</fullName>
    </submittedName>
</protein>